<protein>
    <submittedName>
        <fullName evidence="2">Uncharacterized protein</fullName>
    </submittedName>
</protein>
<evidence type="ECO:0000313" key="3">
    <source>
        <dbReference type="Proteomes" id="UP000438429"/>
    </source>
</evidence>
<gene>
    <name evidence="2" type="ORF">F2P81_023828</name>
</gene>
<name>A0A6A4RT28_SCOMX</name>
<organism evidence="2 3">
    <name type="scientific">Scophthalmus maximus</name>
    <name type="common">Turbot</name>
    <name type="synonym">Psetta maxima</name>
    <dbReference type="NCBI Taxonomy" id="52904"/>
    <lineage>
        <taxon>Eukaryota</taxon>
        <taxon>Metazoa</taxon>
        <taxon>Chordata</taxon>
        <taxon>Craniata</taxon>
        <taxon>Vertebrata</taxon>
        <taxon>Euteleostomi</taxon>
        <taxon>Actinopterygii</taxon>
        <taxon>Neopterygii</taxon>
        <taxon>Teleostei</taxon>
        <taxon>Neoteleostei</taxon>
        <taxon>Acanthomorphata</taxon>
        <taxon>Carangaria</taxon>
        <taxon>Pleuronectiformes</taxon>
        <taxon>Pleuronectoidei</taxon>
        <taxon>Scophthalmidae</taxon>
        <taxon>Scophthalmus</taxon>
    </lineage>
</organism>
<feature type="region of interest" description="Disordered" evidence="1">
    <location>
        <begin position="25"/>
        <end position="64"/>
    </location>
</feature>
<accession>A0A6A4RT28</accession>
<dbReference type="AlphaFoldDB" id="A0A6A4RT28"/>
<dbReference type="Proteomes" id="UP000438429">
    <property type="component" value="Unassembled WGS sequence"/>
</dbReference>
<comment type="caution">
    <text evidence="2">The sequence shown here is derived from an EMBL/GenBank/DDBJ whole genome shotgun (WGS) entry which is preliminary data.</text>
</comment>
<feature type="region of interest" description="Disordered" evidence="1">
    <location>
        <begin position="358"/>
        <end position="396"/>
    </location>
</feature>
<feature type="compositionally biased region" description="Basic and acidic residues" evidence="1">
    <location>
        <begin position="55"/>
        <end position="64"/>
    </location>
</feature>
<reference evidence="2 3" key="1">
    <citation type="submission" date="2019-06" db="EMBL/GenBank/DDBJ databases">
        <title>Draft genomes of female and male turbot (Scophthalmus maximus).</title>
        <authorList>
            <person name="Xu H."/>
            <person name="Xu X.-W."/>
            <person name="Shao C."/>
            <person name="Chen S."/>
        </authorList>
    </citation>
    <scope>NUCLEOTIDE SEQUENCE [LARGE SCALE GENOMIC DNA]</scope>
    <source>
        <strain evidence="2">Ysfricsl-2016a</strain>
        <tissue evidence="2">Blood</tissue>
    </source>
</reference>
<sequence length="426" mass="46450">MDTAVACIPLQRDHGEQFTDELVEPHGADEAKLASSPKTSETPEYSIDLDSFAESPKEEIDQKSPEFNMDVGHEERASIEGANIAPTVVIFQTESKDILPCDSGIEETMLSPFADEDLSILSCDADACETDKGSEEDASVTDTVWPGDLNDPSDENLMETDKSEIQLIDLESSAEEVNTCTMGSIYDTMIYFDPTNDRSDSKIDVARDSSLTSVTAVKMVPHEALGPSERVYLHEAFDMIAEELDKIQTELLLPSTLLPGQQLCDAPTEQEVEAGSGVPQVPCVSTHAKEDVGPDVKHDLHTTIAKDSNEILNESLGAPSEQQSLQDEVKANEGDLVEELTSLVGEICLTDPWKDQCQQAETDDGEQMVNPPPKQEEDSDESTLSQETASSADESFEFQLSTVTHLYLVVRDGAADALPVEQQSEE</sequence>
<proteinExistence type="predicted"/>
<feature type="compositionally biased region" description="Polar residues" evidence="1">
    <location>
        <begin position="382"/>
        <end position="396"/>
    </location>
</feature>
<dbReference type="EMBL" id="VEVO01000022">
    <property type="protein sequence ID" value="KAF0023198.1"/>
    <property type="molecule type" value="Genomic_DNA"/>
</dbReference>
<evidence type="ECO:0000256" key="1">
    <source>
        <dbReference type="SAM" id="MobiDB-lite"/>
    </source>
</evidence>
<evidence type="ECO:0000313" key="2">
    <source>
        <dbReference type="EMBL" id="KAF0023198.1"/>
    </source>
</evidence>